<accession>A0A6M0H4F2</accession>
<feature type="transmembrane region" description="Helical" evidence="9">
    <location>
        <begin position="562"/>
        <end position="582"/>
    </location>
</feature>
<evidence type="ECO:0000256" key="5">
    <source>
        <dbReference type="ARBA" id="ARBA00022989"/>
    </source>
</evidence>
<keyword evidence="6" id="KW-0406">Ion transport</keyword>
<dbReference type="RefSeq" id="WP_199869895.1">
    <property type="nucleotide sequence ID" value="NZ_JAAGPU010000014.1"/>
</dbReference>
<dbReference type="PANTHER" id="PTHR11629:SF63">
    <property type="entry name" value="V-TYPE PROTON ATPASE SUBUNIT A"/>
    <property type="match status" value="1"/>
</dbReference>
<feature type="transmembrane region" description="Helical" evidence="9">
    <location>
        <begin position="482"/>
        <end position="502"/>
    </location>
</feature>
<keyword evidence="11" id="KW-1185">Reference proteome</keyword>
<organism evidence="10 11">
    <name type="scientific">Clostridium senegalense</name>
    <dbReference type="NCBI Taxonomy" id="1465809"/>
    <lineage>
        <taxon>Bacteria</taxon>
        <taxon>Bacillati</taxon>
        <taxon>Bacillota</taxon>
        <taxon>Clostridia</taxon>
        <taxon>Eubacteriales</taxon>
        <taxon>Clostridiaceae</taxon>
        <taxon>Clostridium</taxon>
    </lineage>
</organism>
<comment type="caution">
    <text evidence="10">The sequence shown here is derived from an EMBL/GenBank/DDBJ whole genome shotgun (WGS) entry which is preliminary data.</text>
</comment>
<gene>
    <name evidence="10" type="ORF">G3M99_08870</name>
</gene>
<dbReference type="GO" id="GO:0016471">
    <property type="term" value="C:vacuolar proton-transporting V-type ATPase complex"/>
    <property type="evidence" value="ECO:0007669"/>
    <property type="project" value="TreeGrafter"/>
</dbReference>
<feature type="transmembrane region" description="Helical" evidence="9">
    <location>
        <begin position="366"/>
        <end position="395"/>
    </location>
</feature>
<feature type="transmembrane region" description="Helical" evidence="9">
    <location>
        <begin position="407"/>
        <end position="425"/>
    </location>
</feature>
<dbReference type="GO" id="GO:0051117">
    <property type="term" value="F:ATPase binding"/>
    <property type="evidence" value="ECO:0007669"/>
    <property type="project" value="TreeGrafter"/>
</dbReference>
<evidence type="ECO:0000256" key="3">
    <source>
        <dbReference type="ARBA" id="ARBA00022448"/>
    </source>
</evidence>
<reference evidence="10 11" key="1">
    <citation type="submission" date="2020-02" db="EMBL/GenBank/DDBJ databases">
        <title>Genome assembly of a novel Clostridium senegalense strain.</title>
        <authorList>
            <person name="Gupta T.B."/>
            <person name="Jauregui R."/>
            <person name="Maclean P."/>
            <person name="Nawarathana A."/>
            <person name="Brightwell G."/>
        </authorList>
    </citation>
    <scope>NUCLEOTIDE SEQUENCE [LARGE SCALE GENOMIC DNA]</scope>
    <source>
        <strain evidence="10 11">AGRFS4</strain>
    </source>
</reference>
<keyword evidence="7 9" id="KW-0472">Membrane</keyword>
<feature type="coiled-coil region" evidence="8">
    <location>
        <begin position="233"/>
        <end position="260"/>
    </location>
</feature>
<feature type="transmembrane region" description="Helical" evidence="9">
    <location>
        <begin position="508"/>
        <end position="526"/>
    </location>
</feature>
<evidence type="ECO:0000256" key="9">
    <source>
        <dbReference type="SAM" id="Phobius"/>
    </source>
</evidence>
<evidence type="ECO:0000256" key="2">
    <source>
        <dbReference type="ARBA" id="ARBA00009904"/>
    </source>
</evidence>
<dbReference type="InterPro" id="IPR002490">
    <property type="entry name" value="V-ATPase_116kDa_su"/>
</dbReference>
<evidence type="ECO:0000256" key="6">
    <source>
        <dbReference type="ARBA" id="ARBA00023065"/>
    </source>
</evidence>
<evidence type="ECO:0000256" key="4">
    <source>
        <dbReference type="ARBA" id="ARBA00022692"/>
    </source>
</evidence>
<proteinExistence type="inferred from homology"/>
<evidence type="ECO:0000256" key="1">
    <source>
        <dbReference type="ARBA" id="ARBA00004141"/>
    </source>
</evidence>
<dbReference type="GO" id="GO:0046961">
    <property type="term" value="F:proton-transporting ATPase activity, rotational mechanism"/>
    <property type="evidence" value="ECO:0007669"/>
    <property type="project" value="InterPro"/>
</dbReference>
<feature type="transmembrane region" description="Helical" evidence="9">
    <location>
        <begin position="589"/>
        <end position="613"/>
    </location>
</feature>
<sequence length="650" mass="74422">MAIVKMKKFTLLAFQSQKKELLQNLQRLQAVQFTEFNVEDEQYKEYLKQDSAYVEISEVEDKQAQVKFAIDFLSKYEEKKGMLNELKQGKDSLTYEELEKRVENISWKNEYVALKQLENNITEKNQHISKLRGDIEELSKWINLDMPMSDVKGFKNTIAYLGTIPKNFLENLREEIGNSFDTSYIETIGEDSRDANILIVFHKENLKDIDIILKRYSFTRVQYEYQSVPSEVIKEFKHKIQEIKNELKETNEEIKQHLMHLQEFKLVFEHCESELARLKSYEKFLASSNIFVVEGYVPCEDSNDFEKMLKDTLSDNYYLEIEDAEGDETPVLLKNGKLTEAFEPITEMYSLPRYTEVDPTVFLMPFYILFFGMMLSDAAYGMILFLGTLIGLKLFNLEDEMRKSFKMFCYLGLSTTFWGIMYGSYFGDAISLPALWMKPDSDVMMLMIVSVALGLVQITVGLAIKAYMYIRDGKILDALWDVGLWYGILGGLILWGLSAFGVIDNPTLTTVCKYLALVCAILIILTNGREEKGIAGKLGQGFYALYGITGYVGDLVSYTRLAALGLATGFISMAFNMMIGMFGNPIAKILAGGLIFVVGHIFNLFINALGAYVHTCRLQYLEYFGKFYEGGGTAFKPLKYSSKYVNITKK</sequence>
<keyword evidence="4 9" id="KW-0812">Transmembrane</keyword>
<dbReference type="Pfam" id="PF01496">
    <property type="entry name" value="V_ATPase_I"/>
    <property type="match status" value="2"/>
</dbReference>
<keyword evidence="8" id="KW-0175">Coiled coil</keyword>
<evidence type="ECO:0000256" key="8">
    <source>
        <dbReference type="SAM" id="Coils"/>
    </source>
</evidence>
<dbReference type="Gene3D" id="1.20.1460.20">
    <property type="match status" value="1"/>
</dbReference>
<dbReference type="GO" id="GO:0007035">
    <property type="term" value="P:vacuolar acidification"/>
    <property type="evidence" value="ECO:0007669"/>
    <property type="project" value="TreeGrafter"/>
</dbReference>
<protein>
    <submittedName>
        <fullName evidence="10">V-type ATP synthase subunit I</fullName>
    </submittedName>
</protein>
<comment type="similarity">
    <text evidence="2">Belongs to the V-ATPase 116 kDa subunit family.</text>
</comment>
<evidence type="ECO:0000313" key="10">
    <source>
        <dbReference type="EMBL" id="NEU04963.1"/>
    </source>
</evidence>
<comment type="subcellular location">
    <subcellularLocation>
        <location evidence="1">Membrane</location>
        <topology evidence="1">Multi-pass membrane protein</topology>
    </subcellularLocation>
</comment>
<feature type="transmembrane region" description="Helical" evidence="9">
    <location>
        <begin position="445"/>
        <end position="470"/>
    </location>
</feature>
<dbReference type="Gene3D" id="3.30.70.2170">
    <property type="match status" value="1"/>
</dbReference>
<dbReference type="PANTHER" id="PTHR11629">
    <property type="entry name" value="VACUOLAR PROTON ATPASES"/>
    <property type="match status" value="1"/>
</dbReference>
<dbReference type="EMBL" id="JAAGPU010000014">
    <property type="protein sequence ID" value="NEU04963.1"/>
    <property type="molecule type" value="Genomic_DNA"/>
</dbReference>
<evidence type="ECO:0000313" key="11">
    <source>
        <dbReference type="Proteomes" id="UP000481872"/>
    </source>
</evidence>
<name>A0A6M0H4F2_9CLOT</name>
<dbReference type="Gene3D" id="3.30.70.2750">
    <property type="match status" value="1"/>
</dbReference>
<dbReference type="GO" id="GO:0033179">
    <property type="term" value="C:proton-transporting V-type ATPase, V0 domain"/>
    <property type="evidence" value="ECO:0007669"/>
    <property type="project" value="InterPro"/>
</dbReference>
<dbReference type="Proteomes" id="UP000481872">
    <property type="component" value="Unassembled WGS sequence"/>
</dbReference>
<evidence type="ECO:0000256" key="7">
    <source>
        <dbReference type="ARBA" id="ARBA00023136"/>
    </source>
</evidence>
<keyword evidence="5 9" id="KW-1133">Transmembrane helix</keyword>
<dbReference type="AlphaFoldDB" id="A0A6M0H4F2"/>
<keyword evidence="3" id="KW-0813">Transport</keyword>